<proteinExistence type="predicted"/>
<dbReference type="SMART" id="SM00066">
    <property type="entry name" value="GAL4"/>
    <property type="match status" value="1"/>
</dbReference>
<name>A0A014QRH6_9HYPO</name>
<feature type="domain" description="Zn(2)-C6 fungal-type" evidence="3">
    <location>
        <begin position="41"/>
        <end position="71"/>
    </location>
</feature>
<dbReference type="PROSITE" id="PS00463">
    <property type="entry name" value="ZN2_CY6_FUNGAL_1"/>
    <property type="match status" value="1"/>
</dbReference>
<evidence type="ECO:0000256" key="1">
    <source>
        <dbReference type="ARBA" id="ARBA00023242"/>
    </source>
</evidence>
<dbReference type="AlphaFoldDB" id="A0A014QRH6"/>
<dbReference type="PROSITE" id="PS50048">
    <property type="entry name" value="ZN2_CY6_FUNGAL_2"/>
    <property type="match status" value="1"/>
</dbReference>
<evidence type="ECO:0000313" key="4">
    <source>
        <dbReference type="EMBL" id="EXU95357.1"/>
    </source>
</evidence>
<dbReference type="GO" id="GO:0008270">
    <property type="term" value="F:zinc ion binding"/>
    <property type="evidence" value="ECO:0007669"/>
    <property type="project" value="InterPro"/>
</dbReference>
<dbReference type="InterPro" id="IPR036864">
    <property type="entry name" value="Zn2-C6_fun-type_DNA-bd_sf"/>
</dbReference>
<organism evidence="4 5">
    <name type="scientific">Metarhizium robertsii</name>
    <dbReference type="NCBI Taxonomy" id="568076"/>
    <lineage>
        <taxon>Eukaryota</taxon>
        <taxon>Fungi</taxon>
        <taxon>Dikarya</taxon>
        <taxon>Ascomycota</taxon>
        <taxon>Pezizomycotina</taxon>
        <taxon>Sordariomycetes</taxon>
        <taxon>Hypocreomycetidae</taxon>
        <taxon>Hypocreales</taxon>
        <taxon>Clavicipitaceae</taxon>
        <taxon>Metarhizium</taxon>
    </lineage>
</organism>
<dbReference type="OrthoDB" id="10261408at2759"/>
<dbReference type="PANTHER" id="PTHR47256">
    <property type="entry name" value="ZN(II)2CYS6 TRANSCRIPTION FACTOR (EUROFUNG)-RELATED"/>
    <property type="match status" value="1"/>
</dbReference>
<dbReference type="SUPFAM" id="SSF57701">
    <property type="entry name" value="Zn2/Cys6 DNA-binding domain"/>
    <property type="match status" value="1"/>
</dbReference>
<dbReference type="InterPro" id="IPR001138">
    <property type="entry name" value="Zn2Cys6_DnaBD"/>
</dbReference>
<comment type="caution">
    <text evidence="4">The sequence shown here is derived from an EMBL/GenBank/DDBJ whole genome shotgun (WGS) entry which is preliminary data.</text>
</comment>
<dbReference type="Gene3D" id="4.10.240.10">
    <property type="entry name" value="Zn(2)-C6 fungal-type DNA-binding domain"/>
    <property type="match status" value="1"/>
</dbReference>
<evidence type="ECO:0000313" key="5">
    <source>
        <dbReference type="Proteomes" id="UP000030151"/>
    </source>
</evidence>
<evidence type="ECO:0000259" key="3">
    <source>
        <dbReference type="PROSITE" id="PS50048"/>
    </source>
</evidence>
<gene>
    <name evidence="4" type="ORF">X797_011574</name>
</gene>
<accession>A0A014QRH6</accession>
<dbReference type="PANTHER" id="PTHR47256:SF1">
    <property type="entry name" value="ZN(II)2CYS6 TRANSCRIPTION FACTOR (EUROFUNG)"/>
    <property type="match status" value="1"/>
</dbReference>
<keyword evidence="1" id="KW-0539">Nucleus</keyword>
<dbReference type="Pfam" id="PF00172">
    <property type="entry name" value="Zn_clus"/>
    <property type="match status" value="1"/>
</dbReference>
<dbReference type="InterPro" id="IPR053187">
    <property type="entry name" value="Notoamide_regulator"/>
</dbReference>
<reference evidence="4 5" key="1">
    <citation type="submission" date="2014-02" db="EMBL/GenBank/DDBJ databases">
        <title>The genome sequence of the entomopathogenic fungus Metarhizium robertsii ARSEF 2575.</title>
        <authorList>
            <person name="Giuliano Garisto Donzelli B."/>
            <person name="Roe B.A."/>
            <person name="Macmil S.L."/>
            <person name="Krasnoff S.B."/>
            <person name="Gibson D.M."/>
        </authorList>
    </citation>
    <scope>NUCLEOTIDE SEQUENCE [LARGE SCALE GENOMIC DNA]</scope>
    <source>
        <strain evidence="4 5">ARSEF 2575</strain>
    </source>
</reference>
<dbReference type="CDD" id="cd00067">
    <property type="entry name" value="GAL4"/>
    <property type="match status" value="1"/>
</dbReference>
<sequence>MERRYVPLRPSSPRDREQDQGHGAGSESLEPKKPRVGVSVACNDCRRRKIRCDGQRPVCSNCQGKTERCEYRDEGGPSKESKDLVVEVLRILGQMPTKEALQYIEGRRGRRGRTDNTIDIKEGLIMPTDRTYATGVADTESHRLSRNSRPGYELVPKRSISAAVSLAMTKNRYYEQRSNPSSLIPDPRSAKLCNDTARYEYEEPHELCDSRLRKLNIRHWTNVDIDDDLAAKCISLYLETDHPLLGHFDAELFVSHLILEQSSDYCTPLLVNSLLYWACQMYSAIDPQTDQIAIRFCTEAESHWTAERHKGNDSILILAATEFLCLGYLGQGRDHVVLRYLTEAADMAGRMGLFNTEGQVSGMETSSYSNLAGAAKTSHMYAAWGIFNWLTLMSLFYHQPGMVCPSSPPRIPIPKRAMLDTSRCGSFRSDTESVPSLPVYMGDTFPYLCRFWTIVREVSWVYHAKGKLPWGSRGSLEFAEFKFRELLAWSNTLPPQLSANQHSQHHHVQVMHLWFHAAVLDIFRPFINDTSHGDRCLTTFNTSSYTPNAICERSTTRLKRLIVNYHLNYTSSSFTILWHTALIYVANAVFNSNKDEDWYSYLLLCLYGYQRLSRSWRLAEAISKGLLSMALRNGDISSHNVTISSASARRILLHFENRSPDRIAGGIRATFMVDLRRALSEPSSSTVEYLADQFEDNLMLREYTTLFDERNIN</sequence>
<dbReference type="CDD" id="cd12148">
    <property type="entry name" value="fungal_TF_MHR"/>
    <property type="match status" value="1"/>
</dbReference>
<feature type="region of interest" description="Disordered" evidence="2">
    <location>
        <begin position="1"/>
        <end position="36"/>
    </location>
</feature>
<evidence type="ECO:0000256" key="2">
    <source>
        <dbReference type="SAM" id="MobiDB-lite"/>
    </source>
</evidence>
<dbReference type="HOGENOM" id="CLU_019833_0_0_1"/>
<dbReference type="Proteomes" id="UP000030151">
    <property type="component" value="Unassembled WGS sequence"/>
</dbReference>
<dbReference type="EMBL" id="JELW01000085">
    <property type="protein sequence ID" value="EXU95357.1"/>
    <property type="molecule type" value="Genomic_DNA"/>
</dbReference>
<dbReference type="GO" id="GO:0000981">
    <property type="term" value="F:DNA-binding transcription factor activity, RNA polymerase II-specific"/>
    <property type="evidence" value="ECO:0007669"/>
    <property type="project" value="InterPro"/>
</dbReference>
<protein>
    <submittedName>
        <fullName evidence="4">Zn(2)-Cys(6) zinc finger domain protein</fullName>
    </submittedName>
</protein>